<dbReference type="WBParaSite" id="jg12814">
    <property type="protein sequence ID" value="jg12814"/>
    <property type="gene ID" value="jg12814"/>
</dbReference>
<sequence length="473" mass="52807">MKHQIIFLTNYCIAAMSSSQSTSNIQSGKEKCNYPGSESSNRTKKLIDIILGVEMKIKQGIKNQLAAHDLEILDKFPERKRVLIGYGADGARQFDHRGYFGEQEALREKIDDWENHVPINPLADKNQSASGAREFFFGGTQKMRNTRIRDTRLPQEPKSRFGHKFVRPVVSQSEAIVKTDRNCIFPEQWTGRCEGTFTSSNASSRSELDLNQGRNMNQESKEHDMLSKEESVEEVSTSLKDWWNEDENEDFIQINQFTPKTVYHEKQVHQEADVVALPLPNPYFTVDIKSMSSVSEKVASVSSEPSPSIEFCAGGQEDEKVSANPMLRYSRIIEMSAEEPMREPPKLPNVKPVVGGFGNFRRGNPTPVQSSTIKPNLSGHYNNAGVNKSATNNSFSALECEDSFMKPGSFFGKTGVKVISTVGLSLPAAEKRSNYSTEGAYPSPIFRASLTQMILAAEVVLLLESRAREQAAT</sequence>
<dbReference type="Proteomes" id="UP000887574">
    <property type="component" value="Unplaced"/>
</dbReference>
<name>A0A915CW73_9BILA</name>
<feature type="compositionally biased region" description="Polar residues" evidence="1">
    <location>
        <begin position="196"/>
        <end position="205"/>
    </location>
</feature>
<proteinExistence type="predicted"/>
<feature type="compositionally biased region" description="Basic and acidic residues" evidence="1">
    <location>
        <begin position="219"/>
        <end position="229"/>
    </location>
</feature>
<reference evidence="3" key="1">
    <citation type="submission" date="2022-11" db="UniProtKB">
        <authorList>
            <consortium name="WormBaseParasite"/>
        </authorList>
    </citation>
    <scope>IDENTIFICATION</scope>
</reference>
<keyword evidence="2" id="KW-1185">Reference proteome</keyword>
<evidence type="ECO:0000313" key="2">
    <source>
        <dbReference type="Proteomes" id="UP000887574"/>
    </source>
</evidence>
<dbReference type="AlphaFoldDB" id="A0A915CW73"/>
<organism evidence="2 3">
    <name type="scientific">Ditylenchus dipsaci</name>
    <dbReference type="NCBI Taxonomy" id="166011"/>
    <lineage>
        <taxon>Eukaryota</taxon>
        <taxon>Metazoa</taxon>
        <taxon>Ecdysozoa</taxon>
        <taxon>Nematoda</taxon>
        <taxon>Chromadorea</taxon>
        <taxon>Rhabditida</taxon>
        <taxon>Tylenchina</taxon>
        <taxon>Tylenchomorpha</taxon>
        <taxon>Sphaerularioidea</taxon>
        <taxon>Anguinidae</taxon>
        <taxon>Anguininae</taxon>
        <taxon>Ditylenchus</taxon>
    </lineage>
</organism>
<feature type="region of interest" description="Disordered" evidence="1">
    <location>
        <begin position="196"/>
        <end position="229"/>
    </location>
</feature>
<evidence type="ECO:0000256" key="1">
    <source>
        <dbReference type="SAM" id="MobiDB-lite"/>
    </source>
</evidence>
<accession>A0A915CW73</accession>
<protein>
    <submittedName>
        <fullName evidence="3">Uncharacterized protein</fullName>
    </submittedName>
</protein>
<evidence type="ECO:0000313" key="3">
    <source>
        <dbReference type="WBParaSite" id="jg12814"/>
    </source>
</evidence>